<dbReference type="NCBIfam" id="TIGR04069">
    <property type="entry name" value="ocin_ACP_rel"/>
    <property type="match status" value="1"/>
</dbReference>
<dbReference type="SUPFAM" id="SSF47336">
    <property type="entry name" value="ACP-like"/>
    <property type="match status" value="1"/>
</dbReference>
<gene>
    <name evidence="1" type="ORF">EJP82_21260</name>
</gene>
<organism evidence="1 2">
    <name type="scientific">Paenibacillus anaericanus</name>
    <dbReference type="NCBI Taxonomy" id="170367"/>
    <lineage>
        <taxon>Bacteria</taxon>
        <taxon>Bacillati</taxon>
        <taxon>Bacillota</taxon>
        <taxon>Bacilli</taxon>
        <taxon>Bacillales</taxon>
        <taxon>Paenibacillaceae</taxon>
        <taxon>Paenibacillus</taxon>
    </lineage>
</organism>
<name>A0A433Y4F1_9BACL</name>
<accession>A0A433Y4F1</accession>
<evidence type="ECO:0000313" key="1">
    <source>
        <dbReference type="EMBL" id="RUT43008.1"/>
    </source>
</evidence>
<dbReference type="InterPro" id="IPR036736">
    <property type="entry name" value="ACP-like_sf"/>
</dbReference>
<dbReference type="Gene3D" id="1.10.1200.10">
    <property type="entry name" value="ACP-like"/>
    <property type="match status" value="1"/>
</dbReference>
<dbReference type="InterPro" id="IPR023972">
    <property type="entry name" value="CHP04069_acyl_carrier-rel"/>
</dbReference>
<dbReference type="RefSeq" id="WP_127194064.1">
    <property type="nucleotide sequence ID" value="NZ_JAUSSS010000005.1"/>
</dbReference>
<reference evidence="1 2" key="1">
    <citation type="submission" date="2018-12" db="EMBL/GenBank/DDBJ databases">
        <authorList>
            <person name="Sun L."/>
            <person name="Chen Z."/>
        </authorList>
    </citation>
    <scope>NUCLEOTIDE SEQUENCE [LARGE SCALE GENOMIC DNA]</scope>
    <source>
        <strain evidence="1 2">DSM 15890</strain>
    </source>
</reference>
<keyword evidence="2" id="KW-1185">Reference proteome</keyword>
<dbReference type="Proteomes" id="UP000279446">
    <property type="component" value="Unassembled WGS sequence"/>
</dbReference>
<dbReference type="OrthoDB" id="1739662at2"/>
<protein>
    <submittedName>
        <fullName evidence="1">Peptide maturation system acyl carrier-related protein</fullName>
    </submittedName>
</protein>
<dbReference type="EMBL" id="RZNY01000022">
    <property type="protein sequence ID" value="RUT43008.1"/>
    <property type="molecule type" value="Genomic_DNA"/>
</dbReference>
<sequence length="90" mass="10691">MVDQEIQEQLKRIFKGRFDLEFNSDALLDEHLLGRRIGLNSRDLLYLFFDIEETFKIHISQESIVTKKFTTFNNICQMIIEQKSCYTIGI</sequence>
<evidence type="ECO:0000313" key="2">
    <source>
        <dbReference type="Proteomes" id="UP000279446"/>
    </source>
</evidence>
<comment type="caution">
    <text evidence="1">The sequence shown here is derived from an EMBL/GenBank/DDBJ whole genome shotgun (WGS) entry which is preliminary data.</text>
</comment>
<dbReference type="AlphaFoldDB" id="A0A433Y4F1"/>
<proteinExistence type="predicted"/>